<organism evidence="1 2">
    <name type="scientific">Anseongella ginsenosidimutans</name>
    <dbReference type="NCBI Taxonomy" id="496056"/>
    <lineage>
        <taxon>Bacteria</taxon>
        <taxon>Pseudomonadati</taxon>
        <taxon>Bacteroidota</taxon>
        <taxon>Sphingobacteriia</taxon>
        <taxon>Sphingobacteriales</taxon>
        <taxon>Sphingobacteriaceae</taxon>
        <taxon>Anseongella</taxon>
    </lineage>
</organism>
<dbReference type="Proteomes" id="UP000295807">
    <property type="component" value="Unassembled WGS sequence"/>
</dbReference>
<keyword evidence="2" id="KW-1185">Reference proteome</keyword>
<proteinExistence type="predicted"/>
<dbReference type="OrthoDB" id="9808260at2"/>
<dbReference type="Gene3D" id="2.40.160.130">
    <property type="entry name" value="Capsule assembly protein Wzi"/>
    <property type="match status" value="1"/>
</dbReference>
<evidence type="ECO:0000313" key="2">
    <source>
        <dbReference type="Proteomes" id="UP000295807"/>
    </source>
</evidence>
<sequence>MRLFYFLASWLVLATFSLSAFSQLLPLSHELESAHGRTIYSLGNKFHSSVHSYFQDEIDTLGGSRADSLSPLFNNRETFLYRKLFTEHLIQIDKPDYSLYLDFLPDFQIGREFSGDKTTWLNTRGLSLQGRIGEEVYFYTDFYENQAALPGYLDEFAREASILPGQGKHKPYNGGKAFDWAYAQGFVSYSPSSHFNFQLGNSKQFIGDGYRSMLLSDVGFNYPSLKVTTSLGPLRYMIMWAQFQDLQAPEVAFEQGHRKKWGVIHYLDWNISNRVSLGLFESIMWQNADSTGKRGFDVKYLNPIIFFRPVEYSGGNSPDNALIGMNIKVEPFDKAAIYGQLSLDEFKFKEVFGGDGWWANKYGIQLGFKTFDLFRVKDLNWLLEFNTVRPYTYSQRDPLINYAHYNQPLGHPQGANFRELLSIASFSMDRWRFRGQLVYSQYGLDPADSLNYGKDIYKSYETRVSDYGNHTVQGEKTNLYYGNLQVAYLLNPKNNLRLQTGLTVRRESGQNQTWFSFGLSSSFRNLYYDF</sequence>
<gene>
    <name evidence="1" type="ORF">EDD80_1144</name>
</gene>
<evidence type="ECO:0000313" key="1">
    <source>
        <dbReference type="EMBL" id="TCS85134.1"/>
    </source>
</evidence>
<dbReference type="AlphaFoldDB" id="A0A4R3KLS7"/>
<name>A0A4R3KLS7_9SPHI</name>
<evidence type="ECO:0008006" key="3">
    <source>
        <dbReference type="Google" id="ProtNLM"/>
    </source>
</evidence>
<dbReference type="RefSeq" id="WP_132130352.1">
    <property type="nucleotide sequence ID" value="NZ_SMAD01000014.1"/>
</dbReference>
<reference evidence="1 2" key="1">
    <citation type="submission" date="2019-03" db="EMBL/GenBank/DDBJ databases">
        <title>Genomic Encyclopedia of Type Strains, Phase IV (KMG-IV): sequencing the most valuable type-strain genomes for metagenomic binning, comparative biology and taxonomic classification.</title>
        <authorList>
            <person name="Goeker M."/>
        </authorList>
    </citation>
    <scope>NUCLEOTIDE SEQUENCE [LARGE SCALE GENOMIC DNA]</scope>
    <source>
        <strain evidence="1 2">DSM 21100</strain>
    </source>
</reference>
<dbReference type="EMBL" id="SMAD01000014">
    <property type="protein sequence ID" value="TCS85134.1"/>
    <property type="molecule type" value="Genomic_DNA"/>
</dbReference>
<protein>
    <recommendedName>
        <fullName evidence="3">Protein involved in gliding motility RemB</fullName>
    </recommendedName>
</protein>
<dbReference type="InterPro" id="IPR038636">
    <property type="entry name" value="Wzi_sf"/>
</dbReference>
<comment type="caution">
    <text evidence="1">The sequence shown here is derived from an EMBL/GenBank/DDBJ whole genome shotgun (WGS) entry which is preliminary data.</text>
</comment>
<accession>A0A4R3KLS7</accession>